<dbReference type="SMART" id="SM00065">
    <property type="entry name" value="GAF"/>
    <property type="match status" value="1"/>
</dbReference>
<keyword evidence="11" id="KW-1133">Transmembrane helix</keyword>
<dbReference type="SUPFAM" id="SSF55781">
    <property type="entry name" value="GAF domain-like"/>
    <property type="match status" value="1"/>
</dbReference>
<organism evidence="16 17">
    <name type="scientific">Aerophobetes bacterium</name>
    <dbReference type="NCBI Taxonomy" id="2030807"/>
    <lineage>
        <taxon>Bacteria</taxon>
        <taxon>Candidatus Aerophobota</taxon>
    </lineage>
</organism>
<dbReference type="InterPro" id="IPR036890">
    <property type="entry name" value="HATPase_C_sf"/>
</dbReference>
<keyword evidence="8" id="KW-0902">Two-component regulatory system</keyword>
<dbReference type="InterPro" id="IPR013767">
    <property type="entry name" value="PAS_fold"/>
</dbReference>
<evidence type="ECO:0000256" key="10">
    <source>
        <dbReference type="SAM" id="Coils"/>
    </source>
</evidence>
<dbReference type="SUPFAM" id="SSF47384">
    <property type="entry name" value="Homodimeric domain of signal transducing histidine kinase"/>
    <property type="match status" value="1"/>
</dbReference>
<dbReference type="PROSITE" id="PS50109">
    <property type="entry name" value="HIS_KIN"/>
    <property type="match status" value="1"/>
</dbReference>
<feature type="transmembrane region" description="Helical" evidence="11">
    <location>
        <begin position="52"/>
        <end position="72"/>
    </location>
</feature>
<dbReference type="Gene3D" id="3.30.450.40">
    <property type="match status" value="1"/>
</dbReference>
<evidence type="ECO:0000256" key="4">
    <source>
        <dbReference type="ARBA" id="ARBA00022679"/>
    </source>
</evidence>
<dbReference type="CDD" id="cd00082">
    <property type="entry name" value="HisKA"/>
    <property type="match status" value="1"/>
</dbReference>
<dbReference type="Pfam" id="PF00072">
    <property type="entry name" value="Response_reg"/>
    <property type="match status" value="1"/>
</dbReference>
<dbReference type="InterPro" id="IPR035965">
    <property type="entry name" value="PAS-like_dom_sf"/>
</dbReference>
<accession>A0A523YRG0</accession>
<dbReference type="PROSITE" id="PS50110">
    <property type="entry name" value="RESPONSE_REGULATORY"/>
    <property type="match status" value="1"/>
</dbReference>
<evidence type="ECO:0000256" key="7">
    <source>
        <dbReference type="ARBA" id="ARBA00022840"/>
    </source>
</evidence>
<dbReference type="SUPFAM" id="SSF52172">
    <property type="entry name" value="CheY-like"/>
    <property type="match status" value="1"/>
</dbReference>
<keyword evidence="11" id="KW-0812">Transmembrane</keyword>
<dbReference type="InterPro" id="IPR036097">
    <property type="entry name" value="HisK_dim/P_sf"/>
</dbReference>
<evidence type="ECO:0000256" key="6">
    <source>
        <dbReference type="ARBA" id="ARBA00022777"/>
    </source>
</evidence>
<evidence type="ECO:0000259" key="15">
    <source>
        <dbReference type="PROSITE" id="PS50113"/>
    </source>
</evidence>
<dbReference type="EMBL" id="SOIJ01000036">
    <property type="protein sequence ID" value="TET94101.1"/>
    <property type="molecule type" value="Genomic_DNA"/>
</dbReference>
<dbReference type="Gene3D" id="1.10.287.130">
    <property type="match status" value="1"/>
</dbReference>
<dbReference type="Gene3D" id="3.40.50.2300">
    <property type="match status" value="1"/>
</dbReference>
<keyword evidence="7" id="KW-0067">ATP-binding</keyword>
<keyword evidence="4" id="KW-0808">Transferase</keyword>
<dbReference type="Pfam" id="PF02518">
    <property type="entry name" value="HATPase_c"/>
    <property type="match status" value="1"/>
</dbReference>
<feature type="coiled-coil region" evidence="10">
    <location>
        <begin position="291"/>
        <end position="329"/>
    </location>
</feature>
<evidence type="ECO:0000256" key="1">
    <source>
        <dbReference type="ARBA" id="ARBA00000085"/>
    </source>
</evidence>
<comment type="catalytic activity">
    <reaction evidence="1">
        <text>ATP + protein L-histidine = ADP + protein N-phospho-L-histidine.</text>
        <dbReference type="EC" id="2.7.13.3"/>
    </reaction>
</comment>
<dbReference type="CDD" id="cd00156">
    <property type="entry name" value="REC"/>
    <property type="match status" value="1"/>
</dbReference>
<dbReference type="PRINTS" id="PR00344">
    <property type="entry name" value="BCTRLSENSOR"/>
</dbReference>
<feature type="domain" description="Response regulatory" evidence="13">
    <location>
        <begin position="844"/>
        <end position="960"/>
    </location>
</feature>
<dbReference type="SMART" id="SM00387">
    <property type="entry name" value="HATPase_c"/>
    <property type="match status" value="1"/>
</dbReference>
<name>A0A523YRG0_UNCAE</name>
<evidence type="ECO:0000256" key="3">
    <source>
        <dbReference type="ARBA" id="ARBA00022553"/>
    </source>
</evidence>
<proteinExistence type="predicted"/>
<feature type="transmembrane region" description="Helical" evidence="11">
    <location>
        <begin position="18"/>
        <end position="40"/>
    </location>
</feature>
<gene>
    <name evidence="16" type="ORF">E3J33_00705</name>
</gene>
<dbReference type="InterPro" id="IPR000700">
    <property type="entry name" value="PAS-assoc_C"/>
</dbReference>
<dbReference type="AlphaFoldDB" id="A0A523YRG0"/>
<dbReference type="SMART" id="SM00448">
    <property type="entry name" value="REC"/>
    <property type="match status" value="1"/>
</dbReference>
<keyword evidence="10" id="KW-0175">Coiled coil</keyword>
<evidence type="ECO:0000256" key="9">
    <source>
        <dbReference type="PROSITE-ProRule" id="PRU00169"/>
    </source>
</evidence>
<dbReference type="PANTHER" id="PTHR43065:SF46">
    <property type="entry name" value="C4-DICARBOXYLATE TRANSPORT SENSOR PROTEIN DCTB"/>
    <property type="match status" value="1"/>
</dbReference>
<comment type="caution">
    <text evidence="16">The sequence shown here is derived from an EMBL/GenBank/DDBJ whole genome shotgun (WGS) entry which is preliminary data.</text>
</comment>
<keyword evidence="6" id="KW-0418">Kinase</keyword>
<dbReference type="InterPro" id="IPR003661">
    <property type="entry name" value="HisK_dim/P_dom"/>
</dbReference>
<dbReference type="CDD" id="cd00130">
    <property type="entry name" value="PAS"/>
    <property type="match status" value="2"/>
</dbReference>
<evidence type="ECO:0000256" key="8">
    <source>
        <dbReference type="ARBA" id="ARBA00023012"/>
    </source>
</evidence>
<evidence type="ECO:0000256" key="5">
    <source>
        <dbReference type="ARBA" id="ARBA00022741"/>
    </source>
</evidence>
<dbReference type="EC" id="2.7.13.3" evidence="2"/>
<keyword evidence="3 9" id="KW-0597">Phosphoprotein</keyword>
<dbReference type="InterPro" id="IPR001789">
    <property type="entry name" value="Sig_transdc_resp-reg_receiver"/>
</dbReference>
<dbReference type="InterPro" id="IPR004358">
    <property type="entry name" value="Sig_transdc_His_kin-like_C"/>
</dbReference>
<evidence type="ECO:0000259" key="14">
    <source>
        <dbReference type="PROSITE" id="PS50112"/>
    </source>
</evidence>
<dbReference type="Pfam" id="PF00989">
    <property type="entry name" value="PAS"/>
    <property type="match status" value="1"/>
</dbReference>
<evidence type="ECO:0000313" key="17">
    <source>
        <dbReference type="Proteomes" id="UP000316925"/>
    </source>
</evidence>
<feature type="domain" description="PAC" evidence="15">
    <location>
        <begin position="405"/>
        <end position="457"/>
    </location>
</feature>
<evidence type="ECO:0000256" key="11">
    <source>
        <dbReference type="SAM" id="Phobius"/>
    </source>
</evidence>
<dbReference type="InterPro" id="IPR000014">
    <property type="entry name" value="PAS"/>
</dbReference>
<dbReference type="PANTHER" id="PTHR43065">
    <property type="entry name" value="SENSOR HISTIDINE KINASE"/>
    <property type="match status" value="1"/>
</dbReference>
<dbReference type="InterPro" id="IPR029016">
    <property type="entry name" value="GAF-like_dom_sf"/>
</dbReference>
<dbReference type="Pfam" id="PF13426">
    <property type="entry name" value="PAS_9"/>
    <property type="match status" value="1"/>
</dbReference>
<evidence type="ECO:0000256" key="2">
    <source>
        <dbReference type="ARBA" id="ARBA00012438"/>
    </source>
</evidence>
<dbReference type="InterPro" id="IPR003594">
    <property type="entry name" value="HATPase_dom"/>
</dbReference>
<dbReference type="SUPFAM" id="SSF55874">
    <property type="entry name" value="ATPase domain of HSP90 chaperone/DNA topoisomerase II/histidine kinase"/>
    <property type="match status" value="1"/>
</dbReference>
<dbReference type="InterPro" id="IPR001610">
    <property type="entry name" value="PAC"/>
</dbReference>
<dbReference type="GO" id="GO:0006355">
    <property type="term" value="P:regulation of DNA-templated transcription"/>
    <property type="evidence" value="ECO:0007669"/>
    <property type="project" value="InterPro"/>
</dbReference>
<dbReference type="Gene3D" id="3.30.565.10">
    <property type="entry name" value="Histidine kinase-like ATPase, C-terminal domain"/>
    <property type="match status" value="1"/>
</dbReference>
<feature type="domain" description="PAC" evidence="15">
    <location>
        <begin position="532"/>
        <end position="584"/>
    </location>
</feature>
<dbReference type="PROSITE" id="PS50112">
    <property type="entry name" value="PAS"/>
    <property type="match status" value="2"/>
</dbReference>
<feature type="domain" description="Histidine kinase" evidence="12">
    <location>
        <begin position="604"/>
        <end position="825"/>
    </location>
</feature>
<feature type="modified residue" description="4-aspartylphosphate" evidence="9">
    <location>
        <position position="895"/>
    </location>
</feature>
<evidence type="ECO:0000313" key="16">
    <source>
        <dbReference type="EMBL" id="TET94101.1"/>
    </source>
</evidence>
<dbReference type="SMART" id="SM00091">
    <property type="entry name" value="PAS"/>
    <property type="match status" value="2"/>
</dbReference>
<evidence type="ECO:0000259" key="13">
    <source>
        <dbReference type="PROSITE" id="PS50110"/>
    </source>
</evidence>
<keyword evidence="5" id="KW-0547">Nucleotide-binding</keyword>
<dbReference type="GO" id="GO:0005524">
    <property type="term" value="F:ATP binding"/>
    <property type="evidence" value="ECO:0007669"/>
    <property type="project" value="UniProtKB-KW"/>
</dbReference>
<protein>
    <recommendedName>
        <fullName evidence="2">histidine kinase</fullName>
        <ecNumber evidence="2">2.7.13.3</ecNumber>
    </recommendedName>
</protein>
<sequence>MTSSLGEKASMKEKGLRYYLLIIEFLVVVIPFVILFYIFYTENAFLESSQMILIALTLLLILAGLIILRQIFDRFSLVAISLKKAEGGEKALVRVQQDTAELQEIAGSFNNLMNRLEETTSELQYRVFELFTIKELTEVASRSLDIEELLNMLLEKTMAVSKAQIGSVLMVESDKNRFRVVTTRGLEPGPRKSSHININDTLLQHIVSEKKPLLVQDIESDPRTRKVNDLKYGAPSFLSMPIFIREALIGVLNLSHKQTQQVFDSHDEHIVSIMIGEIGFALENARLHLQVVEHVKNLQQATVELTNANDQLRQEITERKQLEVELEDTNKFLKNILDSSSSISIVSTDLEQNVLFWNKGAENIFGYKAEEIVGRQKIDILYPDDETKEIVNEIRSLIVKDKKNMNKEVKEITREGRTLWVNLNLTPSFDERGNVMGILGIGEDITERKKMDEALRESEEKYRTILESIEEGYFEVDLAGNLTFLNDALCKISGYTRDELLGMNNRQYTAPETAKKMYQIFNQVYRTGKLARVMDYEIITKDRSTKILEMSAYLIRGSEGEPIGFRGVVRDVTERKGAEEEKKTLEAQLQYAQRMEALGTLAGGIAHNFNNLLMGIQGNTSLMLLGADSTHPHYENLKRIEKLVDSASKLTKQLLGYARKGQYEMKALSVNRVIEETSETFSTTKKDITVHRELADNLHGVHADQGQIEQVLWNLYVNAADAMSAGGELFLKTGNVTSRDMKDKPYKVKPGNYVLVMVRDTGTGMDRKTMERIFEPFFTTKGLAKGTGLGLASVYGMVKAHGGYIDVESKKGRGTTFSIYLPASEKQIPEKKVTQGKIEKGHETLLLVDDEEMILEVSREILETLGYTVIQAQGGKEAIDLYRAHKDNIDMVILDMIMPDMGGGETYDQLKAINPELKALLSSGYSIDGQAKEILERGCDRFIQKPFNMKELSGKIREILDKK</sequence>
<dbReference type="Proteomes" id="UP000316925">
    <property type="component" value="Unassembled WGS sequence"/>
</dbReference>
<evidence type="ECO:0000259" key="12">
    <source>
        <dbReference type="PROSITE" id="PS50109"/>
    </source>
</evidence>
<dbReference type="Pfam" id="PF13185">
    <property type="entry name" value="GAF_2"/>
    <property type="match status" value="1"/>
</dbReference>
<dbReference type="SUPFAM" id="SSF55785">
    <property type="entry name" value="PYP-like sensor domain (PAS domain)"/>
    <property type="match status" value="2"/>
</dbReference>
<dbReference type="InterPro" id="IPR003018">
    <property type="entry name" value="GAF"/>
</dbReference>
<dbReference type="SMART" id="SM00388">
    <property type="entry name" value="HisKA"/>
    <property type="match status" value="1"/>
</dbReference>
<dbReference type="Gene3D" id="3.30.450.20">
    <property type="entry name" value="PAS domain"/>
    <property type="match status" value="2"/>
</dbReference>
<dbReference type="PROSITE" id="PS50113">
    <property type="entry name" value="PAC"/>
    <property type="match status" value="2"/>
</dbReference>
<reference evidence="16 17" key="1">
    <citation type="submission" date="2019-03" db="EMBL/GenBank/DDBJ databases">
        <title>Metabolic potential of uncultured bacteria and archaea associated with petroleum seepage in deep-sea sediments.</title>
        <authorList>
            <person name="Dong X."/>
            <person name="Hubert C."/>
        </authorList>
    </citation>
    <scope>NUCLEOTIDE SEQUENCE [LARGE SCALE GENOMIC DNA]</scope>
    <source>
        <strain evidence="16">E29_bin28</strain>
    </source>
</reference>
<dbReference type="NCBIfam" id="TIGR00229">
    <property type="entry name" value="sensory_box"/>
    <property type="match status" value="2"/>
</dbReference>
<dbReference type="InterPro" id="IPR011006">
    <property type="entry name" value="CheY-like_superfamily"/>
</dbReference>
<feature type="domain" description="PAS" evidence="14">
    <location>
        <begin position="329"/>
        <end position="385"/>
    </location>
</feature>
<keyword evidence="11" id="KW-0472">Membrane</keyword>
<feature type="domain" description="PAS" evidence="14">
    <location>
        <begin position="458"/>
        <end position="528"/>
    </location>
</feature>
<dbReference type="SMART" id="SM00086">
    <property type="entry name" value="PAC"/>
    <property type="match status" value="2"/>
</dbReference>
<dbReference type="InterPro" id="IPR005467">
    <property type="entry name" value="His_kinase_dom"/>
</dbReference>
<dbReference type="GO" id="GO:0000155">
    <property type="term" value="F:phosphorelay sensor kinase activity"/>
    <property type="evidence" value="ECO:0007669"/>
    <property type="project" value="InterPro"/>
</dbReference>